<organism evidence="1 2">
    <name type="scientific">Trichoderma cornu-damae</name>
    <dbReference type="NCBI Taxonomy" id="654480"/>
    <lineage>
        <taxon>Eukaryota</taxon>
        <taxon>Fungi</taxon>
        <taxon>Dikarya</taxon>
        <taxon>Ascomycota</taxon>
        <taxon>Pezizomycotina</taxon>
        <taxon>Sordariomycetes</taxon>
        <taxon>Hypocreomycetidae</taxon>
        <taxon>Hypocreales</taxon>
        <taxon>Hypocreaceae</taxon>
        <taxon>Trichoderma</taxon>
    </lineage>
</organism>
<dbReference type="AntiFam" id="ANF00133">
    <property type="entry name" value="Shadow ORF (opposite mccA)"/>
</dbReference>
<comment type="caution">
    <text evidence="1">The sequence shown here is derived from an EMBL/GenBank/DDBJ whole genome shotgun (WGS) entry which is preliminary data.</text>
</comment>
<gene>
    <name evidence="1" type="ORF">Trco_006141</name>
</gene>
<proteinExistence type="predicted"/>
<evidence type="ECO:0000313" key="1">
    <source>
        <dbReference type="EMBL" id="KAH6606988.1"/>
    </source>
</evidence>
<name>A0A9P8QQN6_9HYPO</name>
<dbReference type="OrthoDB" id="10673716at2759"/>
<dbReference type="EMBL" id="JAIWOZ010000004">
    <property type="protein sequence ID" value="KAH6606988.1"/>
    <property type="molecule type" value="Genomic_DNA"/>
</dbReference>
<keyword evidence="2" id="KW-1185">Reference proteome</keyword>
<accession>A0A9P8QQN6</accession>
<protein>
    <submittedName>
        <fullName evidence="1">Uncharacterized protein</fullName>
    </submittedName>
</protein>
<dbReference type="AlphaFoldDB" id="A0A9P8QQN6"/>
<dbReference type="Proteomes" id="UP000827724">
    <property type="component" value="Unassembled WGS sequence"/>
</dbReference>
<evidence type="ECO:0000313" key="2">
    <source>
        <dbReference type="Proteomes" id="UP000827724"/>
    </source>
</evidence>
<sequence length="675" mass="70217">MVPAALTVARLDNGRSQDVLHLRRALLEGGQRALDHNLSRLERDLGGSSGGQLSQLSERLAQVLVDVSHIGLVGAVLLKDSNDQGVLRAHAAVGENDLHNLGHGFLVLVSKLQDDAILLGPALEQPLDLPVGLEKAVDDVELPNLLAISVTIKHLGKWRKSGSEQAGIALLDVVFEELAESLVEGLGREFAGATPGPLHNLAELAVQLMGHASVQGGELGIPFAVWQLRVAEHLDELLEGVGHDDRVVETVEDVGQHVVVDGETLGGLGADNNRVAVGGELANERLSLLDSARVVQGEYTEYVSGLQRGSGLLNELHNAVLLRDEGHVHLHDLDFGKGLAGIDVGAVLDGVLDELARAGGSELGGVVLLLKQAGLAVDREAGGADLFLPVDVVAVAVEEDEETTIAEGADADGALGAVDEEVVGVETSTGGGKLVPETFIDEVDGEDGLQDLLGRHLTLFQTSSVLGQQRLAGDVRLGDGTAHNRQHGVGALGSKTLGDELIQPASGDGVLLESLGLEQLDEIFDSGPEVTTNAQLLEGNDHVLSLEALAGVLGGDTAGSAVTLGLGSALRLGSALQLEIEVDLARGPGIHSVQKPDVADPVQGDAHGNLELGSRQVDTADHFGGRMLDLEPRVQLEEVELVIGVRIQVLDGAGRDVADKLAQPNGGLLHGLEGV</sequence>
<reference evidence="1" key="1">
    <citation type="submission" date="2021-08" db="EMBL/GenBank/DDBJ databases">
        <title>Chromosome-Level Trichoderma cornu-damae using Hi-C Data.</title>
        <authorList>
            <person name="Kim C.S."/>
        </authorList>
    </citation>
    <scope>NUCLEOTIDE SEQUENCE</scope>
    <source>
        <strain evidence="1">KA19-0412C</strain>
    </source>
</reference>